<accession>A0ACB9PQW4</accession>
<organism evidence="1 2">
    <name type="scientific">Bauhinia variegata</name>
    <name type="common">Purple orchid tree</name>
    <name type="synonym">Phanera variegata</name>
    <dbReference type="NCBI Taxonomy" id="167791"/>
    <lineage>
        <taxon>Eukaryota</taxon>
        <taxon>Viridiplantae</taxon>
        <taxon>Streptophyta</taxon>
        <taxon>Embryophyta</taxon>
        <taxon>Tracheophyta</taxon>
        <taxon>Spermatophyta</taxon>
        <taxon>Magnoliopsida</taxon>
        <taxon>eudicotyledons</taxon>
        <taxon>Gunneridae</taxon>
        <taxon>Pentapetalae</taxon>
        <taxon>rosids</taxon>
        <taxon>fabids</taxon>
        <taxon>Fabales</taxon>
        <taxon>Fabaceae</taxon>
        <taxon>Cercidoideae</taxon>
        <taxon>Cercideae</taxon>
        <taxon>Bauhiniinae</taxon>
        <taxon>Bauhinia</taxon>
    </lineage>
</organism>
<dbReference type="Proteomes" id="UP000828941">
    <property type="component" value="Chromosome 4"/>
</dbReference>
<sequence>MGSQIPTCSDRLRTNWTPVMERYFIDLLLDHVHRGNRMGRTFNKNAWNEMLTLFNAKIGYPCDINVLKSRYTIFLMLFNDIKNLLDQAGFSWDATKQMVIANDHVWDAYIKANPNSQSYRNKVLVNFDDLCLICAHTSADGRYSLSSHDVDFEDDVQGVNTGIAANTQAPFTRDCPNTDWTLSMDGYFIKLMLDEIKKGNKIHERFNRKAWENILKLFNKKFHSQYDKSFLKHRYKKLRNYYTDVKDLLQVKGFSWDEKQQRIVADNQAWNNYIKAHPHAISYGKKTLLNYRDLGLIYEHAVSNGHCSHLQEGKKLYAVCRNEISEGRYSHSACSEDLNGHGPVLIMDHDISGYSRTDWTPSMDRFLIDLMLDEVQRGDKIDYAYNSKALIDMLILFKERFGVQFDVDFLKSCCKDLEMLYHDMRSLLEQRGFSWDETQQMIRACDDVWNTYIKDHPDANSYRNKRKPNYNDLCLIYENSDSHMEYNLAGQDVGYSCNGDWTPSMDRYFIDLMLEEVRNESMVDHKFQKLAWKNMVGKFSSRFGTRYDKDVLESRFMILRERFNDMKILLDRNGFTWDEKRQMVIADDRLWDAYVKEHCDVKTYRNRSLPNLNDLFLIFGRNNCGRNQNYSSYSSYAKDNEMRADVGGDEYNQSPANSDPSKLAWTVKMDCYLIGLVLEQLNRGNVGDIFGEKGWARMTASFNEEFRFHCDEDTLGDRFFGLVKVYKDLTYLFNQNGIAWDVLHSTRANEVWKAFFEENPDAIAYGQTVVDNYSEFCLIFDHLKQNRRCDSPPIKRQTSNSNFWTETIGTPEDLESSAGRFIISGQRRKRKSKAQSTSLYGRKVQSLKGEIQDLQEKQEVVKTTIKKENYNSIESVVAALHTVPDMDDELFLEACVLLEDERKAKMFVAMDVASRRKWLLKKLSQ</sequence>
<comment type="caution">
    <text evidence="1">The sequence shown here is derived from an EMBL/GenBank/DDBJ whole genome shotgun (WGS) entry which is preliminary data.</text>
</comment>
<evidence type="ECO:0000313" key="1">
    <source>
        <dbReference type="EMBL" id="KAI4349996.1"/>
    </source>
</evidence>
<protein>
    <submittedName>
        <fullName evidence="1">Uncharacterized protein</fullName>
    </submittedName>
</protein>
<name>A0ACB9PQW4_BAUVA</name>
<reference evidence="1 2" key="1">
    <citation type="journal article" date="2022" name="DNA Res.">
        <title>Chromosomal-level genome assembly of the orchid tree Bauhinia variegata (Leguminosae; Cercidoideae) supports the allotetraploid origin hypothesis of Bauhinia.</title>
        <authorList>
            <person name="Zhong Y."/>
            <person name="Chen Y."/>
            <person name="Zheng D."/>
            <person name="Pang J."/>
            <person name="Liu Y."/>
            <person name="Luo S."/>
            <person name="Meng S."/>
            <person name="Qian L."/>
            <person name="Wei D."/>
            <person name="Dai S."/>
            <person name="Zhou R."/>
        </authorList>
    </citation>
    <scope>NUCLEOTIDE SEQUENCE [LARGE SCALE GENOMIC DNA]</scope>
    <source>
        <strain evidence="1">BV-YZ2020</strain>
    </source>
</reference>
<evidence type="ECO:0000313" key="2">
    <source>
        <dbReference type="Proteomes" id="UP000828941"/>
    </source>
</evidence>
<keyword evidence="2" id="KW-1185">Reference proteome</keyword>
<proteinExistence type="predicted"/>
<dbReference type="EMBL" id="CM039429">
    <property type="protein sequence ID" value="KAI4349996.1"/>
    <property type="molecule type" value="Genomic_DNA"/>
</dbReference>
<gene>
    <name evidence="1" type="ORF">L6164_010529</name>
</gene>